<evidence type="ECO:0000313" key="14">
    <source>
        <dbReference type="Proteomes" id="UP000027284"/>
    </source>
</evidence>
<evidence type="ECO:0000256" key="10">
    <source>
        <dbReference type="ARBA" id="ARBA00023295"/>
    </source>
</evidence>
<keyword evidence="13" id="KW-0540">Nuclease</keyword>
<evidence type="ECO:0000256" key="3">
    <source>
        <dbReference type="ARBA" id="ARBA00022723"/>
    </source>
</evidence>
<evidence type="ECO:0000256" key="9">
    <source>
        <dbReference type="ARBA" id="ARBA00023239"/>
    </source>
</evidence>
<protein>
    <recommendedName>
        <fullName evidence="11">Endonuclease III</fullName>
        <ecNumber evidence="11">4.2.99.18</ecNumber>
    </recommendedName>
    <alternativeName>
        <fullName evidence="11">DNA-(apurinic or apyrimidinic site) lyase</fullName>
    </alternativeName>
</protein>
<feature type="binding site" evidence="11">
    <location>
        <position position="210"/>
    </location>
    <ligand>
        <name>[4Fe-4S] cluster</name>
        <dbReference type="ChEBI" id="CHEBI:49883"/>
    </ligand>
</feature>
<keyword evidence="3 11" id="KW-0479">Metal-binding</keyword>
<feature type="binding site" evidence="11">
    <location>
        <position position="201"/>
    </location>
    <ligand>
        <name>[4Fe-4S] cluster</name>
        <dbReference type="ChEBI" id="CHEBI:49883"/>
    </ligand>
</feature>
<evidence type="ECO:0000256" key="6">
    <source>
        <dbReference type="ARBA" id="ARBA00023004"/>
    </source>
</evidence>
<dbReference type="SMART" id="SM00478">
    <property type="entry name" value="ENDO3c"/>
    <property type="match status" value="1"/>
</dbReference>
<dbReference type="GO" id="GO:0140078">
    <property type="term" value="F:class I DNA-(apurinic or apyrimidinic site) endonuclease activity"/>
    <property type="evidence" value="ECO:0007669"/>
    <property type="project" value="UniProtKB-EC"/>
</dbReference>
<feature type="domain" description="HhH-GPD" evidence="12">
    <location>
        <begin position="45"/>
        <end position="192"/>
    </location>
</feature>
<dbReference type="InterPro" id="IPR000445">
    <property type="entry name" value="HhH_motif"/>
</dbReference>
<keyword evidence="9 11" id="KW-0456">Lyase</keyword>
<dbReference type="GO" id="GO:0046872">
    <property type="term" value="F:metal ion binding"/>
    <property type="evidence" value="ECO:0007669"/>
    <property type="project" value="UniProtKB-KW"/>
</dbReference>
<dbReference type="InterPro" id="IPR004036">
    <property type="entry name" value="Endonuclease-III-like_CS2"/>
</dbReference>
<gene>
    <name evidence="11" type="primary">nth</name>
    <name evidence="13" type="ORF">EG19_10240</name>
</gene>
<dbReference type="GO" id="GO:0000703">
    <property type="term" value="F:oxidized pyrimidine nucleobase lesion DNA N-glycosylase activity"/>
    <property type="evidence" value="ECO:0007669"/>
    <property type="project" value="TreeGrafter"/>
</dbReference>
<dbReference type="AlphaFoldDB" id="A0A062XPM0"/>
<dbReference type="GO" id="GO:0006285">
    <property type="term" value="P:base-excision repair, AP site formation"/>
    <property type="evidence" value="ECO:0007669"/>
    <property type="project" value="TreeGrafter"/>
</dbReference>
<keyword evidence="4 11" id="KW-0227">DNA damage</keyword>
<dbReference type="InterPro" id="IPR003651">
    <property type="entry name" value="Endonuclease3_FeS-loop_motif"/>
</dbReference>
<dbReference type="Proteomes" id="UP000027284">
    <property type="component" value="Unassembled WGS sequence"/>
</dbReference>
<dbReference type="Pfam" id="PF00633">
    <property type="entry name" value="HHH"/>
    <property type="match status" value="1"/>
</dbReference>
<keyword evidence="7 11" id="KW-0411">Iron-sulfur</keyword>
<keyword evidence="11" id="KW-0238">DNA-binding</keyword>
<name>A0A062XPM0_9BACT</name>
<dbReference type="EMBL" id="JMFG01000006">
    <property type="protein sequence ID" value="KDA54537.1"/>
    <property type="molecule type" value="Genomic_DNA"/>
</dbReference>
<dbReference type="PANTHER" id="PTHR43286:SF1">
    <property type="entry name" value="ENDONUCLEASE III-LIKE PROTEIN 1"/>
    <property type="match status" value="1"/>
</dbReference>
<evidence type="ECO:0000256" key="7">
    <source>
        <dbReference type="ARBA" id="ARBA00023014"/>
    </source>
</evidence>
<dbReference type="FunFam" id="1.10.340.30:FF:000001">
    <property type="entry name" value="Endonuclease III"/>
    <property type="match status" value="1"/>
</dbReference>
<feature type="binding site" evidence="11">
    <location>
        <position position="194"/>
    </location>
    <ligand>
        <name>[4Fe-4S] cluster</name>
        <dbReference type="ChEBI" id="CHEBI:49883"/>
    </ligand>
</feature>
<dbReference type="InterPro" id="IPR003265">
    <property type="entry name" value="HhH-GPD_domain"/>
</dbReference>
<feature type="binding site" evidence="11">
    <location>
        <position position="204"/>
    </location>
    <ligand>
        <name>[4Fe-4S] cluster</name>
        <dbReference type="ChEBI" id="CHEBI:49883"/>
    </ligand>
</feature>
<accession>A0A062XPM0</accession>
<dbReference type="PIRSF" id="PIRSF001435">
    <property type="entry name" value="Nth"/>
    <property type="match status" value="1"/>
</dbReference>
<dbReference type="InterPro" id="IPR005759">
    <property type="entry name" value="Nth"/>
</dbReference>
<comment type="similarity">
    <text evidence="1 11">Belongs to the Nth/MutY family.</text>
</comment>
<comment type="catalytic activity">
    <reaction evidence="11">
        <text>2'-deoxyribonucleotide-(2'-deoxyribose 5'-phosphate)-2'-deoxyribonucleotide-DNA = a 3'-end 2'-deoxyribonucleotide-(2,3-dehydro-2,3-deoxyribose 5'-phosphate)-DNA + a 5'-end 5'-phospho-2'-deoxyribonucleoside-DNA + H(+)</text>
        <dbReference type="Rhea" id="RHEA:66592"/>
        <dbReference type="Rhea" id="RHEA-COMP:13180"/>
        <dbReference type="Rhea" id="RHEA-COMP:16897"/>
        <dbReference type="Rhea" id="RHEA-COMP:17067"/>
        <dbReference type="ChEBI" id="CHEBI:15378"/>
        <dbReference type="ChEBI" id="CHEBI:136412"/>
        <dbReference type="ChEBI" id="CHEBI:157695"/>
        <dbReference type="ChEBI" id="CHEBI:167181"/>
        <dbReference type="EC" id="4.2.99.18"/>
    </reaction>
</comment>
<dbReference type="InterPro" id="IPR023170">
    <property type="entry name" value="HhH_base_excis_C"/>
</dbReference>
<keyword evidence="10 11" id="KW-0326">Glycosidase</keyword>
<dbReference type="Pfam" id="PF00730">
    <property type="entry name" value="HhH-GPD"/>
    <property type="match status" value="1"/>
</dbReference>
<dbReference type="Gene3D" id="1.10.340.30">
    <property type="entry name" value="Hypothetical protein, domain 2"/>
    <property type="match status" value="1"/>
</dbReference>
<dbReference type="STRING" id="1312852.EG19_10240"/>
<evidence type="ECO:0000256" key="2">
    <source>
        <dbReference type="ARBA" id="ARBA00022485"/>
    </source>
</evidence>
<comment type="function">
    <text evidence="11">DNA repair enzyme that has both DNA N-glycosylase activity and AP-lyase activity. The DNA N-glycosylase activity releases various damaged pyrimidines from DNA by cleaving the N-glycosidic bond, leaving an AP (apurinic/apyrimidinic) site. The AP-lyase activity cleaves the phosphodiester bond 3' to the AP site by a beta-elimination, leaving a 3'-terminal unsaturated sugar and a product with a terminal 5'-phosphate.</text>
</comment>
<dbReference type="OrthoDB" id="9800977at2"/>
<evidence type="ECO:0000256" key="8">
    <source>
        <dbReference type="ARBA" id="ARBA00023204"/>
    </source>
</evidence>
<dbReference type="SUPFAM" id="SSF48150">
    <property type="entry name" value="DNA-glycosylase"/>
    <property type="match status" value="1"/>
</dbReference>
<evidence type="ECO:0000313" key="13">
    <source>
        <dbReference type="EMBL" id="KDA54537.1"/>
    </source>
</evidence>
<sequence>MSWTKEDLTWLLTTLHGAVRGFPATTLAHVEKSRDPFRLLVACVISLRTKDQVTAQAAARLFAVAPDAMSLSQLPAERIAQLIYPAGFYRTKARQLQKLAQILVERWGGRVPESREELLSLPGVGRKTANLVLGLGFGIPAICVDTHVHRIANRLGLVQTRRPEETETALEQVLPSEWWIPINDVLVTFGQEVCTPVSPRCSRCPVSSRCPKIGVNRQR</sequence>
<evidence type="ECO:0000256" key="11">
    <source>
        <dbReference type="HAMAP-Rule" id="MF_00942"/>
    </source>
</evidence>
<dbReference type="HAMAP" id="MF_00942">
    <property type="entry name" value="Nth"/>
    <property type="match status" value="1"/>
</dbReference>
<comment type="caution">
    <text evidence="13">The sequence shown here is derived from an EMBL/GenBank/DDBJ whole genome shotgun (WGS) entry which is preliminary data.</text>
</comment>
<dbReference type="PROSITE" id="PS01155">
    <property type="entry name" value="ENDONUCLEASE_III_2"/>
    <property type="match status" value="1"/>
</dbReference>
<keyword evidence="8 11" id="KW-0234">DNA repair</keyword>
<evidence type="ECO:0000256" key="1">
    <source>
        <dbReference type="ARBA" id="ARBA00008343"/>
    </source>
</evidence>
<evidence type="ECO:0000256" key="4">
    <source>
        <dbReference type="ARBA" id="ARBA00022763"/>
    </source>
</evidence>
<dbReference type="PROSITE" id="PS00764">
    <property type="entry name" value="ENDONUCLEASE_III_1"/>
    <property type="match status" value="1"/>
</dbReference>
<evidence type="ECO:0000256" key="5">
    <source>
        <dbReference type="ARBA" id="ARBA00022801"/>
    </source>
</evidence>
<dbReference type="CDD" id="cd00056">
    <property type="entry name" value="ENDO3c"/>
    <property type="match status" value="1"/>
</dbReference>
<dbReference type="PANTHER" id="PTHR43286">
    <property type="entry name" value="ENDONUCLEASE III-LIKE PROTEIN 1"/>
    <property type="match status" value="1"/>
</dbReference>
<keyword evidence="13" id="KW-0255">Endonuclease</keyword>
<dbReference type="SMART" id="SM00525">
    <property type="entry name" value="FES"/>
    <property type="match status" value="1"/>
</dbReference>
<keyword evidence="5 11" id="KW-0378">Hydrolase</keyword>
<dbReference type="RefSeq" id="WP_038047068.1">
    <property type="nucleotide sequence ID" value="NZ_JMFG01000006.1"/>
</dbReference>
<dbReference type="InterPro" id="IPR004035">
    <property type="entry name" value="Endouclease-III_FeS-bd_BS"/>
</dbReference>
<dbReference type="EC" id="4.2.99.18" evidence="11"/>
<comment type="cofactor">
    <cofactor evidence="11">
        <name>[4Fe-4S] cluster</name>
        <dbReference type="ChEBI" id="CHEBI:49883"/>
    </cofactor>
    <text evidence="11">Binds 1 [4Fe-4S] cluster.</text>
</comment>
<evidence type="ECO:0000259" key="12">
    <source>
        <dbReference type="SMART" id="SM00478"/>
    </source>
</evidence>
<keyword evidence="14" id="KW-1185">Reference proteome</keyword>
<proteinExistence type="inferred from homology"/>
<dbReference type="GO" id="GO:0051539">
    <property type="term" value="F:4 iron, 4 sulfur cluster binding"/>
    <property type="evidence" value="ECO:0007669"/>
    <property type="project" value="UniProtKB-UniRule"/>
</dbReference>
<reference evidence="13 14" key="1">
    <citation type="submission" date="2014-04" db="EMBL/GenBank/DDBJ databases">
        <title>The Genome Sequence of Thermoanaerobaculum aquaticum MP-01, The First Cultivated Group 23 Acidobacterium.</title>
        <authorList>
            <person name="Stamps B.W."/>
            <person name="Losey N.A."/>
            <person name="Lawson P.A."/>
            <person name="Stevenson B.S."/>
        </authorList>
    </citation>
    <scope>NUCLEOTIDE SEQUENCE [LARGE SCALE GENOMIC DNA]</scope>
    <source>
        <strain evidence="13 14">MP-01</strain>
    </source>
</reference>
<keyword evidence="6 11" id="KW-0408">Iron</keyword>
<dbReference type="InterPro" id="IPR011257">
    <property type="entry name" value="DNA_glycosylase"/>
</dbReference>
<organism evidence="13 14">
    <name type="scientific">Thermoanaerobaculum aquaticum</name>
    <dbReference type="NCBI Taxonomy" id="1312852"/>
    <lineage>
        <taxon>Bacteria</taxon>
        <taxon>Pseudomonadati</taxon>
        <taxon>Acidobacteriota</taxon>
        <taxon>Thermoanaerobaculia</taxon>
        <taxon>Thermoanaerobaculales</taxon>
        <taxon>Thermoanaerobaculaceae</taxon>
        <taxon>Thermoanaerobaculum</taxon>
    </lineage>
</organism>
<dbReference type="Pfam" id="PF10576">
    <property type="entry name" value="EndIII_4Fe-2S"/>
    <property type="match status" value="1"/>
</dbReference>
<dbReference type="GO" id="GO:0006289">
    <property type="term" value="P:nucleotide-excision repair"/>
    <property type="evidence" value="ECO:0007669"/>
    <property type="project" value="TreeGrafter"/>
</dbReference>
<dbReference type="Gene3D" id="1.10.1670.10">
    <property type="entry name" value="Helix-hairpin-Helix base-excision DNA repair enzymes (C-terminal)"/>
    <property type="match status" value="1"/>
</dbReference>
<keyword evidence="2 11" id="KW-0004">4Fe-4S</keyword>
<dbReference type="GO" id="GO:0003677">
    <property type="term" value="F:DNA binding"/>
    <property type="evidence" value="ECO:0007669"/>
    <property type="project" value="UniProtKB-UniRule"/>
</dbReference>